<evidence type="ECO:0000256" key="1">
    <source>
        <dbReference type="SAM" id="MobiDB-lite"/>
    </source>
</evidence>
<comment type="caution">
    <text evidence="2">The sequence shown here is derived from an EMBL/GenBank/DDBJ whole genome shotgun (WGS) entry which is preliminary data.</text>
</comment>
<sequence>MNSKLMKLLVSACIGLCLIITGEWLYASYMRHRLLTSLTSEKPQDYKTDELPEIELTKQPEESYVDLVARPLFIKDRRPVAEPNQETAQGAASKSESFDWQLNGIYSTKKTVSALFGRPKSKLVKDHTRKITVGDDIDGWKLTEIKNDRVVLKQGSTEKELLLRKPKLKALPQGENSPTPSTPAPAPAPTPTPAPVPAAIPEPATDNTEDTPEGNPQ</sequence>
<reference evidence="2 3" key="1">
    <citation type="submission" date="2018-02" db="EMBL/GenBank/DDBJ databases">
        <title>Subsurface microbial communities from deep shales in Ohio and West Virginia, USA.</title>
        <authorList>
            <person name="Wrighton K."/>
        </authorList>
    </citation>
    <scope>NUCLEOTIDE SEQUENCE [LARGE SCALE GENOMIC DNA]</scope>
    <source>
        <strain evidence="2 3">OWC-DMM</strain>
    </source>
</reference>
<name>A0A2S6H4U3_9GAMM</name>
<dbReference type="AlphaFoldDB" id="A0A2S6H4U3"/>
<organism evidence="2 3">
    <name type="scientific">Methylobacter tundripaludum</name>
    <dbReference type="NCBI Taxonomy" id="173365"/>
    <lineage>
        <taxon>Bacteria</taxon>
        <taxon>Pseudomonadati</taxon>
        <taxon>Pseudomonadota</taxon>
        <taxon>Gammaproteobacteria</taxon>
        <taxon>Methylococcales</taxon>
        <taxon>Methylococcaceae</taxon>
        <taxon>Methylobacter</taxon>
    </lineage>
</organism>
<proteinExistence type="predicted"/>
<evidence type="ECO:0000313" key="3">
    <source>
        <dbReference type="Proteomes" id="UP000240010"/>
    </source>
</evidence>
<accession>A0A2S6H4U3</accession>
<dbReference type="EMBL" id="PTIZ01000018">
    <property type="protein sequence ID" value="PPK72509.1"/>
    <property type="molecule type" value="Genomic_DNA"/>
</dbReference>
<evidence type="ECO:0000313" key="2">
    <source>
        <dbReference type="EMBL" id="PPK72509.1"/>
    </source>
</evidence>
<feature type="compositionally biased region" description="Pro residues" evidence="1">
    <location>
        <begin position="180"/>
        <end position="200"/>
    </location>
</feature>
<dbReference type="RefSeq" id="WP_104430438.1">
    <property type="nucleotide sequence ID" value="NZ_PTIZ01000018.1"/>
</dbReference>
<gene>
    <name evidence="2" type="ORF">B0F87_11829</name>
</gene>
<protein>
    <recommendedName>
        <fullName evidence="4">Type II secretion system protein GspC N-terminal domain-containing protein</fullName>
    </recommendedName>
</protein>
<feature type="compositionally biased region" description="Acidic residues" evidence="1">
    <location>
        <begin position="207"/>
        <end position="217"/>
    </location>
</feature>
<evidence type="ECO:0008006" key="4">
    <source>
        <dbReference type="Google" id="ProtNLM"/>
    </source>
</evidence>
<dbReference type="Proteomes" id="UP000240010">
    <property type="component" value="Unassembled WGS sequence"/>
</dbReference>
<feature type="region of interest" description="Disordered" evidence="1">
    <location>
        <begin position="163"/>
        <end position="217"/>
    </location>
</feature>